<dbReference type="Pfam" id="PF02733">
    <property type="entry name" value="Dak1"/>
    <property type="match status" value="1"/>
</dbReference>
<evidence type="ECO:0000256" key="9">
    <source>
        <dbReference type="ARBA" id="ARBA00022840"/>
    </source>
</evidence>
<dbReference type="PANTHER" id="PTHR28629:SF4">
    <property type="entry name" value="TRIOKINASE_FMN CYCLASE"/>
    <property type="match status" value="1"/>
</dbReference>
<evidence type="ECO:0000256" key="10">
    <source>
        <dbReference type="ARBA" id="ARBA00023285"/>
    </source>
</evidence>
<sequence>MSVGKKLLNSPETCVDEMLHGVEVLYPSLSVNTKARIVMINKGRKKSGQVGLLSGGGSGHEPFCSGYVGNGMLTAAVAGSVFASPPPQNIISAIRNVAAVCDGGVVVFIMNYTGDILNFGLATETARKEGYNVESFVFGEDCSRKDPGIVGKRGMCGSVLLFKICGALAEEGKTMKEILSAAEKLTSNMATLGVCLSACSLPGSPPLFSISDDSLQVGVGIHGEAGTDSMKMCSANEVIKKLLHRISEALNIAKGDEVAVLLNNLGATSNLELGIVANEVYNQLGEKGVNVNRLYSGGLMTSLDMAGVQITILKTKNNPEWVQYLDSSTEAYAWPGKPLSILSNKNEIIVEAETEIPNAGVKYSEKQVKVLKQCLISMSQSIIASEQKLNLLDSGCGDGDTGTTLRRLGEAIIQNIDNIQLSYPSSCMRRLARLAEDVVGGTSGAIYSLLFIGAASDIPDWGAACKSSINMIMKYSVARVGHRTMMDALIPAAERFEREVSSGTSWKKALDLAVSEADAGCKKTLSMKAKCGRASYVDSSNLKDVDAGAYAVVVWLQALQKELSNV</sequence>
<dbReference type="SMART" id="SM01120">
    <property type="entry name" value="Dak2"/>
    <property type="match status" value="1"/>
</dbReference>
<dbReference type="GO" id="GO:0050354">
    <property type="term" value="F:triokinase activity"/>
    <property type="evidence" value="ECO:0007669"/>
    <property type="project" value="UniProtKB-EC"/>
</dbReference>
<dbReference type="Pfam" id="PF02734">
    <property type="entry name" value="Dak2"/>
    <property type="match status" value="1"/>
</dbReference>
<evidence type="ECO:0000313" key="19">
    <source>
        <dbReference type="EMBL" id="JAS19791.1"/>
    </source>
</evidence>
<reference evidence="19" key="1">
    <citation type="submission" date="2015-12" db="EMBL/GenBank/DDBJ databases">
        <title>De novo transcriptome assembly of four potential Pierce s Disease insect vectors from Arizona vineyards.</title>
        <authorList>
            <person name="Tassone E.E."/>
        </authorList>
    </citation>
    <scope>NUCLEOTIDE SEQUENCE</scope>
</reference>
<comment type="function">
    <text evidence="12">Catalyzes both the phosphorylation of dihydroxyacetone and of glyceraldehyde, and the splitting of ribonucleoside diphosphate-X compounds among which FAD is the best substrate. Represses IFIH1-mediated cellular antiviral response.</text>
</comment>
<feature type="domain" description="DhaK" evidence="18">
    <location>
        <begin position="10"/>
        <end position="334"/>
    </location>
</feature>
<dbReference type="FunFam" id="3.30.1180.20:FF:000001">
    <property type="entry name" value="Dihydroxyacetone kinase 1"/>
    <property type="match status" value="1"/>
</dbReference>
<comment type="similarity">
    <text evidence="1">Belongs to the dihydroxyacetone kinase (DAK) family.</text>
</comment>
<accession>A0A1B6D265</accession>
<evidence type="ECO:0000256" key="5">
    <source>
        <dbReference type="ARBA" id="ARBA00018932"/>
    </source>
</evidence>
<dbReference type="InterPro" id="IPR004006">
    <property type="entry name" value="DhaK_dom"/>
</dbReference>
<evidence type="ECO:0000259" key="17">
    <source>
        <dbReference type="PROSITE" id="PS51480"/>
    </source>
</evidence>
<dbReference type="EC" id="2.7.1.28" evidence="3"/>
<evidence type="ECO:0000256" key="14">
    <source>
        <dbReference type="ARBA" id="ARBA00047974"/>
    </source>
</evidence>
<evidence type="ECO:0000256" key="16">
    <source>
        <dbReference type="ARBA" id="ARBA00048898"/>
    </source>
</evidence>
<gene>
    <name evidence="19" type="ORF">g.14843</name>
</gene>
<evidence type="ECO:0000256" key="6">
    <source>
        <dbReference type="ARBA" id="ARBA00022679"/>
    </source>
</evidence>
<evidence type="ECO:0000256" key="4">
    <source>
        <dbReference type="ARBA" id="ARBA00012578"/>
    </source>
</evidence>
<evidence type="ECO:0000256" key="12">
    <source>
        <dbReference type="ARBA" id="ARBA00045490"/>
    </source>
</evidence>
<evidence type="ECO:0000256" key="13">
    <source>
        <dbReference type="ARBA" id="ARBA00046681"/>
    </source>
</evidence>
<evidence type="ECO:0000256" key="1">
    <source>
        <dbReference type="ARBA" id="ARBA00008757"/>
    </source>
</evidence>
<dbReference type="AlphaFoldDB" id="A0A1B6D265"/>
<dbReference type="GO" id="GO:0019563">
    <property type="term" value="P:glycerol catabolic process"/>
    <property type="evidence" value="ECO:0007669"/>
    <property type="project" value="TreeGrafter"/>
</dbReference>
<dbReference type="Gene3D" id="3.30.1180.20">
    <property type="entry name" value="Dihydroxyacetone kinase, domain 2"/>
    <property type="match status" value="1"/>
</dbReference>
<dbReference type="InterPro" id="IPR050861">
    <property type="entry name" value="Dihydroxyacetone_Kinase"/>
</dbReference>
<organism evidence="19">
    <name type="scientific">Clastoptera arizonana</name>
    <name type="common">Arizona spittle bug</name>
    <dbReference type="NCBI Taxonomy" id="38151"/>
    <lineage>
        <taxon>Eukaryota</taxon>
        <taxon>Metazoa</taxon>
        <taxon>Ecdysozoa</taxon>
        <taxon>Arthropoda</taxon>
        <taxon>Hexapoda</taxon>
        <taxon>Insecta</taxon>
        <taxon>Pterygota</taxon>
        <taxon>Neoptera</taxon>
        <taxon>Paraneoptera</taxon>
        <taxon>Hemiptera</taxon>
        <taxon>Auchenorrhyncha</taxon>
        <taxon>Cercopoidea</taxon>
        <taxon>Clastopteridae</taxon>
        <taxon>Clastoptera</taxon>
    </lineage>
</organism>
<proteinExistence type="inferred from homology"/>
<comment type="catalytic activity">
    <reaction evidence="16">
        <text>dihydroxyacetone + ATP = dihydroxyacetone phosphate + ADP + H(+)</text>
        <dbReference type="Rhea" id="RHEA:15773"/>
        <dbReference type="ChEBI" id="CHEBI:15378"/>
        <dbReference type="ChEBI" id="CHEBI:16016"/>
        <dbReference type="ChEBI" id="CHEBI:30616"/>
        <dbReference type="ChEBI" id="CHEBI:57642"/>
        <dbReference type="ChEBI" id="CHEBI:456216"/>
        <dbReference type="EC" id="2.7.1.29"/>
    </reaction>
</comment>
<keyword evidence="8" id="KW-0418">Kinase</keyword>
<comment type="catalytic activity">
    <reaction evidence="14">
        <text>D-glyceraldehyde + ATP = D-glyceraldehyde 3-phosphate + ADP + H(+)</text>
        <dbReference type="Rhea" id="RHEA:13941"/>
        <dbReference type="ChEBI" id="CHEBI:15378"/>
        <dbReference type="ChEBI" id="CHEBI:17378"/>
        <dbReference type="ChEBI" id="CHEBI:30616"/>
        <dbReference type="ChEBI" id="CHEBI:59776"/>
        <dbReference type="ChEBI" id="CHEBI:456216"/>
        <dbReference type="EC" id="2.7.1.28"/>
    </reaction>
</comment>
<dbReference type="GO" id="GO:0005524">
    <property type="term" value="F:ATP binding"/>
    <property type="evidence" value="ECO:0007669"/>
    <property type="project" value="UniProtKB-KW"/>
</dbReference>
<evidence type="ECO:0000256" key="15">
    <source>
        <dbReference type="ARBA" id="ARBA00048526"/>
    </source>
</evidence>
<evidence type="ECO:0000256" key="3">
    <source>
        <dbReference type="ARBA" id="ARBA00012110"/>
    </source>
</evidence>
<evidence type="ECO:0000256" key="7">
    <source>
        <dbReference type="ARBA" id="ARBA00022741"/>
    </source>
</evidence>
<evidence type="ECO:0000256" key="8">
    <source>
        <dbReference type="ARBA" id="ARBA00022777"/>
    </source>
</evidence>
<keyword evidence="6" id="KW-0808">Transferase</keyword>
<dbReference type="InterPro" id="IPR004007">
    <property type="entry name" value="DhaL_dom"/>
</dbReference>
<dbReference type="PROSITE" id="PS51480">
    <property type="entry name" value="DHAL"/>
    <property type="match status" value="1"/>
</dbReference>
<evidence type="ECO:0000259" key="18">
    <source>
        <dbReference type="PROSITE" id="PS51481"/>
    </source>
</evidence>
<evidence type="ECO:0000256" key="11">
    <source>
        <dbReference type="ARBA" id="ARBA00032426"/>
    </source>
</evidence>
<dbReference type="GO" id="GO:0005829">
    <property type="term" value="C:cytosol"/>
    <property type="evidence" value="ECO:0007669"/>
    <property type="project" value="TreeGrafter"/>
</dbReference>
<dbReference type="PANTHER" id="PTHR28629">
    <property type="entry name" value="TRIOKINASE/FMN CYCLASE"/>
    <property type="match status" value="1"/>
</dbReference>
<dbReference type="InterPro" id="IPR036117">
    <property type="entry name" value="DhaL_dom_sf"/>
</dbReference>
<dbReference type="PROSITE" id="PS51481">
    <property type="entry name" value="DHAK"/>
    <property type="match status" value="1"/>
</dbReference>
<dbReference type="SUPFAM" id="SSF101473">
    <property type="entry name" value="DhaL-like"/>
    <property type="match status" value="1"/>
</dbReference>
<comment type="subunit">
    <text evidence="13">Homodimer. Interacts with IFIH1 (via the CARD domains), the interaction is inhibited by viral infection.</text>
</comment>
<dbReference type="GO" id="GO:0034012">
    <property type="term" value="F:FAD-AMP lyase (cyclizing) activity"/>
    <property type="evidence" value="ECO:0007669"/>
    <property type="project" value="UniProtKB-EC"/>
</dbReference>
<name>A0A1B6D265_9HEMI</name>
<dbReference type="GO" id="GO:0004371">
    <property type="term" value="F:glycerone kinase activity"/>
    <property type="evidence" value="ECO:0007669"/>
    <property type="project" value="UniProtKB-EC"/>
</dbReference>
<evidence type="ECO:0000256" key="2">
    <source>
        <dbReference type="ARBA" id="ARBA00012107"/>
    </source>
</evidence>
<keyword evidence="7" id="KW-0547">Nucleotide-binding</keyword>
<dbReference type="FunFam" id="1.25.40.340:FF:000002">
    <property type="entry name" value="Dihydroxyacetone kinase, L subunit"/>
    <property type="match status" value="1"/>
</dbReference>
<dbReference type="SUPFAM" id="SSF82549">
    <property type="entry name" value="DAK1/DegV-like"/>
    <property type="match status" value="1"/>
</dbReference>
<dbReference type="FunFam" id="3.40.50.10440:FF:000001">
    <property type="entry name" value="Dihydroxyacetone kinase, DhaK subunit"/>
    <property type="match status" value="1"/>
</dbReference>
<dbReference type="EMBL" id="GEDC01017507">
    <property type="protein sequence ID" value="JAS19791.1"/>
    <property type="molecule type" value="Transcribed_RNA"/>
</dbReference>
<dbReference type="EC" id="2.7.1.29" evidence="2"/>
<feature type="domain" description="DhaL" evidence="17">
    <location>
        <begin position="369"/>
        <end position="561"/>
    </location>
</feature>
<dbReference type="EC" id="4.6.1.15" evidence="4"/>
<dbReference type="Gene3D" id="3.40.50.10440">
    <property type="entry name" value="Dihydroxyacetone kinase, domain 1"/>
    <property type="match status" value="1"/>
</dbReference>
<comment type="catalytic activity">
    <reaction evidence="15">
        <text>FAD = riboflavin cyclic-4',5'-phosphate + AMP + H(+)</text>
        <dbReference type="Rhea" id="RHEA:13729"/>
        <dbReference type="ChEBI" id="CHEBI:15378"/>
        <dbReference type="ChEBI" id="CHEBI:57692"/>
        <dbReference type="ChEBI" id="CHEBI:76202"/>
        <dbReference type="ChEBI" id="CHEBI:456215"/>
        <dbReference type="EC" id="4.6.1.15"/>
    </reaction>
</comment>
<keyword evidence="10" id="KW-0170">Cobalt</keyword>
<protein>
    <recommendedName>
        <fullName evidence="5">Triokinase/FMN cyclase</fullName>
        <ecNumber evidence="3">2.7.1.28</ecNumber>
        <ecNumber evidence="2">2.7.1.29</ecNumber>
        <ecNumber evidence="4">4.6.1.15</ecNumber>
    </recommendedName>
    <alternativeName>
        <fullName evidence="11">Bifunctional ATP-dependent dihydroxyacetone kinase/FAD-AMP lyase (cyclizing)</fullName>
    </alternativeName>
</protein>
<dbReference type="Gene3D" id="1.25.40.340">
    <property type="match status" value="1"/>
</dbReference>
<keyword evidence="9" id="KW-0067">ATP-binding</keyword>